<reference evidence="1" key="1">
    <citation type="submission" date="2021-05" db="EMBL/GenBank/DDBJ databases">
        <authorList>
            <person name="Scholz U."/>
            <person name="Mascher M."/>
            <person name="Fiebig A."/>
        </authorList>
    </citation>
    <scope>NUCLEOTIDE SEQUENCE [LARGE SCALE GENOMIC DNA]</scope>
</reference>
<name>A0ACD5X5W7_AVESA</name>
<evidence type="ECO:0000313" key="1">
    <source>
        <dbReference type="EnsemblPlants" id="AVESA.00010b.r2.4DG0743780.1.CDS"/>
    </source>
</evidence>
<organism evidence="1 2">
    <name type="scientific">Avena sativa</name>
    <name type="common">Oat</name>
    <dbReference type="NCBI Taxonomy" id="4498"/>
    <lineage>
        <taxon>Eukaryota</taxon>
        <taxon>Viridiplantae</taxon>
        <taxon>Streptophyta</taxon>
        <taxon>Embryophyta</taxon>
        <taxon>Tracheophyta</taxon>
        <taxon>Spermatophyta</taxon>
        <taxon>Magnoliopsida</taxon>
        <taxon>Liliopsida</taxon>
        <taxon>Poales</taxon>
        <taxon>Poaceae</taxon>
        <taxon>BOP clade</taxon>
        <taxon>Pooideae</taxon>
        <taxon>Poodae</taxon>
        <taxon>Poeae</taxon>
        <taxon>Poeae Chloroplast Group 1 (Aveneae type)</taxon>
        <taxon>Aveninae</taxon>
        <taxon>Avena</taxon>
    </lineage>
</organism>
<proteinExistence type="predicted"/>
<keyword evidence="2" id="KW-1185">Reference proteome</keyword>
<accession>A0ACD5X5W7</accession>
<reference evidence="1" key="2">
    <citation type="submission" date="2025-09" db="UniProtKB">
        <authorList>
            <consortium name="EnsemblPlants"/>
        </authorList>
    </citation>
    <scope>IDENTIFICATION</scope>
</reference>
<sequence length="331" mass="36157">MDDSRVFMQWAMDTLQHDLQPGAAAHGAGGNFPTLQDLHCSVLQYSRAPEQTVALDGLQHQVTNSWSSGDSGGRDNTPAAVVEKDSWSWNSINCPPSCSFDSTNWNLSALARPSIDETRPSPATAPARAHDSYRVPELEYASPPSRKGSAKSAASTGHASPEPYVQDHVMAERKRREKINRRFIELSAVIPGLKRMDKATILSDAVRYVKEQQEKLKALEEDRDARSIESTVKPSAAAGSTRSVLPEIEARISESNVLVRIYCEDGKGVLVRLLSEIEGLHLSIINTNVMPFQACTVIITIMAKVNEGFIITADDIVAKLGSALHPCHSEN</sequence>
<evidence type="ECO:0000313" key="2">
    <source>
        <dbReference type="Proteomes" id="UP001732700"/>
    </source>
</evidence>
<dbReference type="Proteomes" id="UP001732700">
    <property type="component" value="Chromosome 4D"/>
</dbReference>
<dbReference type="EnsemblPlants" id="AVESA.00010b.r2.4DG0743780.1">
    <property type="protein sequence ID" value="AVESA.00010b.r2.4DG0743780.1.CDS"/>
    <property type="gene ID" value="AVESA.00010b.r2.4DG0743780"/>
</dbReference>
<protein>
    <submittedName>
        <fullName evidence="1">Uncharacterized protein</fullName>
    </submittedName>
</protein>